<evidence type="ECO:0000313" key="3">
    <source>
        <dbReference type="EMBL" id="GAX89882.1"/>
    </source>
</evidence>
<dbReference type="EMBL" id="BDUF01000033">
    <property type="protein sequence ID" value="GAX89882.1"/>
    <property type="molecule type" value="Genomic_DNA"/>
</dbReference>
<keyword evidence="1" id="KW-0812">Transmembrane</keyword>
<evidence type="ECO:0000256" key="1">
    <source>
        <dbReference type="SAM" id="Phobius"/>
    </source>
</evidence>
<organism evidence="3 4">
    <name type="scientific">Effusibacillus lacus</name>
    <dbReference type="NCBI Taxonomy" id="1348429"/>
    <lineage>
        <taxon>Bacteria</taxon>
        <taxon>Bacillati</taxon>
        <taxon>Bacillota</taxon>
        <taxon>Bacilli</taxon>
        <taxon>Bacillales</taxon>
        <taxon>Alicyclobacillaceae</taxon>
        <taxon>Effusibacillus</taxon>
    </lineage>
</organism>
<feature type="transmembrane region" description="Helical" evidence="1">
    <location>
        <begin position="61"/>
        <end position="79"/>
    </location>
</feature>
<feature type="transmembrane region" description="Helical" evidence="1">
    <location>
        <begin position="162"/>
        <end position="181"/>
    </location>
</feature>
<dbReference type="Pfam" id="PF13473">
    <property type="entry name" value="Cupredoxin_1"/>
    <property type="match status" value="1"/>
</dbReference>
<gene>
    <name evidence="3" type="ORF">EFBL_1507</name>
</gene>
<evidence type="ECO:0000313" key="4">
    <source>
        <dbReference type="Proteomes" id="UP000217785"/>
    </source>
</evidence>
<dbReference type="AlphaFoldDB" id="A0A292YD80"/>
<reference evidence="4" key="1">
    <citation type="submission" date="2017-07" db="EMBL/GenBank/DDBJ databases">
        <title>Draft genome sequence of Effusibacillus lacus strain skLN1.</title>
        <authorList>
            <person name="Watanabe M."/>
            <person name="Kojima H."/>
            <person name="Fukui M."/>
        </authorList>
    </citation>
    <scope>NUCLEOTIDE SEQUENCE [LARGE SCALE GENOMIC DNA]</scope>
    <source>
        <strain evidence="4">skLN1</strain>
    </source>
</reference>
<evidence type="ECO:0000259" key="2">
    <source>
        <dbReference type="Pfam" id="PF13473"/>
    </source>
</evidence>
<accession>A0A292YD80</accession>
<dbReference type="Gene3D" id="2.60.40.420">
    <property type="entry name" value="Cupredoxins - blue copper proteins"/>
    <property type="match status" value="1"/>
</dbReference>
<dbReference type="InterPro" id="IPR008972">
    <property type="entry name" value="Cupredoxin"/>
</dbReference>
<name>A0A292YD80_9BACL</name>
<comment type="caution">
    <text evidence="3">The sequence shown here is derived from an EMBL/GenBank/DDBJ whole genome shotgun (WGS) entry which is preliminary data.</text>
</comment>
<feature type="transmembrane region" description="Helical" evidence="1">
    <location>
        <begin position="30"/>
        <end position="55"/>
    </location>
</feature>
<dbReference type="InterPro" id="IPR028096">
    <property type="entry name" value="EfeO_Cupredoxin"/>
</dbReference>
<sequence>MTGVVILSVVVMVVFSAFIVVLVNRYRKKLTCMAGMMIAMTSAMMASTLLGTVLGTYTDDMLIPTVAAVVIGMLVGYFTGNPVSLMAAMDGMLAGIMGGMMGAMLGVMERLQSPILMMLFVGLVYVVIMLFLVRLIREEAGVQPERAATGNRQQGTLRVTRMMIRFVWVLLPIALIFLIVMGNRTDAGSGSGVSSLPVIANWTSQSTQQVDITVKTGGYAPDKIVVKAGAPVQLNFHKDYEGGCLSYLLIKDFSITRKLNTGTTAIELPPLKPGTYPFMCGMQMYGGQIVVEP</sequence>
<feature type="transmembrane region" description="Helical" evidence="1">
    <location>
        <begin position="91"/>
        <end position="108"/>
    </location>
</feature>
<feature type="domain" description="EfeO-type cupredoxin-like" evidence="2">
    <location>
        <begin position="204"/>
        <end position="291"/>
    </location>
</feature>
<feature type="transmembrane region" description="Helical" evidence="1">
    <location>
        <begin position="114"/>
        <end position="136"/>
    </location>
</feature>
<dbReference type="RefSeq" id="WP_231705718.1">
    <property type="nucleotide sequence ID" value="NZ_BDUF01000033.1"/>
</dbReference>
<proteinExistence type="predicted"/>
<protein>
    <recommendedName>
        <fullName evidence="2">EfeO-type cupredoxin-like domain-containing protein</fullName>
    </recommendedName>
</protein>
<feature type="transmembrane region" description="Helical" evidence="1">
    <location>
        <begin position="6"/>
        <end position="23"/>
    </location>
</feature>
<keyword evidence="1" id="KW-1133">Transmembrane helix</keyword>
<dbReference type="Proteomes" id="UP000217785">
    <property type="component" value="Unassembled WGS sequence"/>
</dbReference>
<dbReference type="SUPFAM" id="SSF49503">
    <property type="entry name" value="Cupredoxins"/>
    <property type="match status" value="1"/>
</dbReference>
<keyword evidence="1" id="KW-0472">Membrane</keyword>
<keyword evidence="4" id="KW-1185">Reference proteome</keyword>